<reference evidence="2 3" key="1">
    <citation type="submission" date="2016-10" db="EMBL/GenBank/DDBJ databases">
        <authorList>
            <person name="de Groot N.N."/>
        </authorList>
    </citation>
    <scope>NUCLEOTIDE SEQUENCE [LARGE SCALE GENOMIC DNA]</scope>
    <source>
        <strain evidence="2 3">CGMCC 4.7037</strain>
    </source>
</reference>
<dbReference type="Proteomes" id="UP000236732">
    <property type="component" value="Unassembled WGS sequence"/>
</dbReference>
<dbReference type="AlphaFoldDB" id="A0A1H6F002"/>
<dbReference type="InterPro" id="IPR036444">
    <property type="entry name" value="PLipase_A2_dom_sf"/>
</dbReference>
<dbReference type="Pfam" id="PF09056">
    <property type="entry name" value="Phospholip_A2_3"/>
    <property type="match status" value="1"/>
</dbReference>
<keyword evidence="3" id="KW-1185">Reference proteome</keyword>
<dbReference type="GO" id="GO:0050482">
    <property type="term" value="P:arachidonate secretion"/>
    <property type="evidence" value="ECO:0007669"/>
    <property type="project" value="InterPro"/>
</dbReference>
<dbReference type="GO" id="GO:0006644">
    <property type="term" value="P:phospholipid metabolic process"/>
    <property type="evidence" value="ECO:0007669"/>
    <property type="project" value="InterPro"/>
</dbReference>
<feature type="signal peptide" evidence="1">
    <location>
        <begin position="1"/>
        <end position="24"/>
    </location>
</feature>
<proteinExistence type="predicted"/>
<dbReference type="Gene3D" id="2.180.10.10">
    <property type="entry name" value="RHS repeat-associated core"/>
    <property type="match status" value="1"/>
</dbReference>
<sequence length="544" mass="58000">MRRLALPLAVTAMIVPLLSAQASAEAVDEPPLAEIQELGPGQYATDNGTFKIAELDVSAGLISRKHGVAMGDGNLARPQSAPSTRPELGVFGPGWLAEFAGGQLNRRLEVQNGAIVITELDDGTSARYTLKSSVAFPDGGGIQTYETTDGAKLTETTRWDAAIGAMRTTTSETIAIDQTVQDPDDAPFTNDDGTPISAADLAYTYTWARQSGLSSTDTWRVTSVGNTAFGKSTVAYDGQGRISTIKEPAGAETPESVLRFTYATTTTATGTSVGDFAGRLKNVTVAYGTEAPQTQASYGYDTSGLLRTVNDPSSGTGLANYAYDPVGRLTSIQSVTNGGWQMSFPAGAAAPQVSSTDLDLPVAGGPIEGATGINDPAATEPPLTDFLPEGIDPPQAYPKKCSTAANWMWYTKIGCSAWAAHYGWHKPGWKRTASGYKVMGINHDHCTSSADRPSGFDFRPACDSHDYGYGLIGNTYKGYKYYLDRSRKADVDSRFYITMRDKVCNGYFILVRGLCKKIAGAYWLGVRLKGKPKNGADATKRPRP</sequence>
<keyword evidence="1" id="KW-0732">Signal</keyword>
<evidence type="ECO:0000313" key="2">
    <source>
        <dbReference type="EMBL" id="SEH02264.1"/>
    </source>
</evidence>
<gene>
    <name evidence="2" type="ORF">SAMN05444920_12551</name>
</gene>
<dbReference type="OrthoDB" id="5994822at2"/>
<feature type="chain" id="PRO_5038377636" evidence="1">
    <location>
        <begin position="25"/>
        <end position="544"/>
    </location>
</feature>
<evidence type="ECO:0000256" key="1">
    <source>
        <dbReference type="SAM" id="SignalP"/>
    </source>
</evidence>
<accession>A0A1H6F002</accession>
<dbReference type="InterPro" id="IPR015141">
    <property type="entry name" value="PLipase_A2_prok/fun"/>
</dbReference>
<name>A0A1H6F002_9ACTN</name>
<dbReference type="Gene3D" id="1.20.90.10">
    <property type="entry name" value="Phospholipase A2 domain"/>
    <property type="match status" value="1"/>
</dbReference>
<organism evidence="2 3">
    <name type="scientific">Nonomuraea solani</name>
    <dbReference type="NCBI Taxonomy" id="1144553"/>
    <lineage>
        <taxon>Bacteria</taxon>
        <taxon>Bacillati</taxon>
        <taxon>Actinomycetota</taxon>
        <taxon>Actinomycetes</taxon>
        <taxon>Streptosporangiales</taxon>
        <taxon>Streptosporangiaceae</taxon>
        <taxon>Nonomuraea</taxon>
    </lineage>
</organism>
<dbReference type="EMBL" id="FNVT01000025">
    <property type="protein sequence ID" value="SEH02264.1"/>
    <property type="molecule type" value="Genomic_DNA"/>
</dbReference>
<dbReference type="SUPFAM" id="SSF48619">
    <property type="entry name" value="Phospholipase A2, PLA2"/>
    <property type="match status" value="1"/>
</dbReference>
<dbReference type="GO" id="GO:0004623">
    <property type="term" value="F:phospholipase A2 activity"/>
    <property type="evidence" value="ECO:0007669"/>
    <property type="project" value="InterPro"/>
</dbReference>
<protein>
    <submittedName>
        <fullName evidence="2">Phospholipase A2</fullName>
    </submittedName>
</protein>
<evidence type="ECO:0000313" key="3">
    <source>
        <dbReference type="Proteomes" id="UP000236732"/>
    </source>
</evidence>